<proteinExistence type="predicted"/>
<accession>A0A176VDU2</accession>
<dbReference type="EMBL" id="LVLJ01004053">
    <property type="protein sequence ID" value="OAE18481.1"/>
    <property type="molecule type" value="Genomic_DNA"/>
</dbReference>
<dbReference type="AlphaFoldDB" id="A0A176VDU2"/>
<comment type="caution">
    <text evidence="1">The sequence shown here is derived from an EMBL/GenBank/DDBJ whole genome shotgun (WGS) entry which is preliminary data.</text>
</comment>
<reference evidence="1" key="1">
    <citation type="submission" date="2016-03" db="EMBL/GenBank/DDBJ databases">
        <title>Mechanisms controlling the formation of the plant cell surface in tip-growing cells are functionally conserved among land plants.</title>
        <authorList>
            <person name="Honkanen S."/>
            <person name="Jones V.A."/>
            <person name="Morieri G."/>
            <person name="Champion C."/>
            <person name="Hetherington A.J."/>
            <person name="Kelly S."/>
            <person name="Saint-Marcoux D."/>
            <person name="Proust H."/>
            <person name="Prescott H."/>
            <person name="Dolan L."/>
        </authorList>
    </citation>
    <scope>NUCLEOTIDE SEQUENCE [LARGE SCALE GENOMIC DNA]</scope>
    <source>
        <tissue evidence="1">Whole gametophyte</tissue>
    </source>
</reference>
<organism evidence="1 2">
    <name type="scientific">Marchantia polymorpha subsp. ruderalis</name>
    <dbReference type="NCBI Taxonomy" id="1480154"/>
    <lineage>
        <taxon>Eukaryota</taxon>
        <taxon>Viridiplantae</taxon>
        <taxon>Streptophyta</taxon>
        <taxon>Embryophyta</taxon>
        <taxon>Marchantiophyta</taxon>
        <taxon>Marchantiopsida</taxon>
        <taxon>Marchantiidae</taxon>
        <taxon>Marchantiales</taxon>
        <taxon>Marchantiaceae</taxon>
        <taxon>Marchantia</taxon>
    </lineage>
</organism>
<gene>
    <name evidence="1" type="ORF">AXG93_163s1120</name>
</gene>
<evidence type="ECO:0000313" key="1">
    <source>
        <dbReference type="EMBL" id="OAE18481.1"/>
    </source>
</evidence>
<evidence type="ECO:0000313" key="2">
    <source>
        <dbReference type="Proteomes" id="UP000077202"/>
    </source>
</evidence>
<dbReference type="Proteomes" id="UP000077202">
    <property type="component" value="Unassembled WGS sequence"/>
</dbReference>
<name>A0A176VDU2_MARPO</name>
<sequence length="186" mass="21142">MFRLQWWKKKLWYKYASTLTLGEFESAHSPSLAGPGRAGRLKEGRWLESQSATDPRARLLDCMGLQFVVLHGAAVLIPFPETACEAAKEGGQWAAARMQNVSIRLSVFLSAIPLDGGRRERVGESKHGAEEVSDLFFQTERKRKRKHSERWIMMTTERLIRFASARLVESVDRHGDNRDSSQRVGI</sequence>
<protein>
    <submittedName>
        <fullName evidence="1">Uncharacterized protein</fullName>
    </submittedName>
</protein>
<keyword evidence="2" id="KW-1185">Reference proteome</keyword>